<sequence length="270" mass="28968">MDGNNQSEFESVSNTVRRHSASDVTFKHVSPPKRAPSAGLRMFSPVDSEDLEVETVLGDGRGPRSIHGHYARSRSTDHFDMASKIAQSPFRPSTVMTNLSRGNVQTTTPSIYPSLTIHQLAAQGEVVLLQQELQDGVDINNMDESGLTALHWACANGQLATVEFLVKSGADVSLGGNQGETPLLLASCYGFVDIVKFLLSMGVDSGSTALMYAAYSNHAACITALLERGADLTATNEDHLTAFDLAVAQGNRAAQQAMERYMLSMFEGPG</sequence>
<proteinExistence type="predicted"/>
<dbReference type="PROSITE" id="PS50297">
    <property type="entry name" value="ANK_REP_REGION"/>
    <property type="match status" value="3"/>
</dbReference>
<dbReference type="SMART" id="SM00248">
    <property type="entry name" value="ANK"/>
    <property type="match status" value="3"/>
</dbReference>
<evidence type="ECO:0000256" key="1">
    <source>
        <dbReference type="ARBA" id="ARBA00022737"/>
    </source>
</evidence>
<organism evidence="5 6">
    <name type="scientific">Batillaria attramentaria</name>
    <dbReference type="NCBI Taxonomy" id="370345"/>
    <lineage>
        <taxon>Eukaryota</taxon>
        <taxon>Metazoa</taxon>
        <taxon>Spiralia</taxon>
        <taxon>Lophotrochozoa</taxon>
        <taxon>Mollusca</taxon>
        <taxon>Gastropoda</taxon>
        <taxon>Caenogastropoda</taxon>
        <taxon>Sorbeoconcha</taxon>
        <taxon>Cerithioidea</taxon>
        <taxon>Batillariidae</taxon>
        <taxon>Batillaria</taxon>
    </lineage>
</organism>
<gene>
    <name evidence="5" type="ORF">BaRGS_00028759</name>
</gene>
<keyword evidence="1" id="KW-0677">Repeat</keyword>
<evidence type="ECO:0000256" key="3">
    <source>
        <dbReference type="PROSITE-ProRule" id="PRU00023"/>
    </source>
</evidence>
<keyword evidence="6" id="KW-1185">Reference proteome</keyword>
<reference evidence="5 6" key="1">
    <citation type="journal article" date="2023" name="Sci. Data">
        <title>Genome assembly of the Korean intertidal mud-creeper Batillaria attramentaria.</title>
        <authorList>
            <person name="Patra A.K."/>
            <person name="Ho P.T."/>
            <person name="Jun S."/>
            <person name="Lee S.J."/>
            <person name="Kim Y."/>
            <person name="Won Y.J."/>
        </authorList>
    </citation>
    <scope>NUCLEOTIDE SEQUENCE [LARGE SCALE GENOMIC DNA]</scope>
    <source>
        <strain evidence="5">Wonlab-2016</strain>
    </source>
</reference>
<evidence type="ECO:0000256" key="2">
    <source>
        <dbReference type="ARBA" id="ARBA00023043"/>
    </source>
</evidence>
<dbReference type="Gene3D" id="1.25.40.20">
    <property type="entry name" value="Ankyrin repeat-containing domain"/>
    <property type="match status" value="1"/>
</dbReference>
<feature type="region of interest" description="Disordered" evidence="4">
    <location>
        <begin position="22"/>
        <end position="41"/>
    </location>
</feature>
<dbReference type="SUPFAM" id="SSF48403">
    <property type="entry name" value="Ankyrin repeat"/>
    <property type="match status" value="1"/>
</dbReference>
<dbReference type="EMBL" id="JACVVK020000290">
    <property type="protein sequence ID" value="KAK7480026.1"/>
    <property type="molecule type" value="Genomic_DNA"/>
</dbReference>
<feature type="repeat" description="ANK" evidence="3">
    <location>
        <begin position="145"/>
        <end position="177"/>
    </location>
</feature>
<protein>
    <recommendedName>
        <fullName evidence="7">Ankyrin repeat family A protein 2</fullName>
    </recommendedName>
</protein>
<evidence type="ECO:0000313" key="5">
    <source>
        <dbReference type="EMBL" id="KAK7480026.1"/>
    </source>
</evidence>
<dbReference type="Proteomes" id="UP001519460">
    <property type="component" value="Unassembled WGS sequence"/>
</dbReference>
<dbReference type="Pfam" id="PF12796">
    <property type="entry name" value="Ank_2"/>
    <property type="match status" value="1"/>
</dbReference>
<dbReference type="Pfam" id="PF13637">
    <property type="entry name" value="Ank_4"/>
    <property type="match status" value="1"/>
</dbReference>
<evidence type="ECO:0000256" key="4">
    <source>
        <dbReference type="SAM" id="MobiDB-lite"/>
    </source>
</evidence>
<evidence type="ECO:0000313" key="6">
    <source>
        <dbReference type="Proteomes" id="UP001519460"/>
    </source>
</evidence>
<feature type="repeat" description="ANK" evidence="3">
    <location>
        <begin position="178"/>
        <end position="204"/>
    </location>
</feature>
<dbReference type="InterPro" id="IPR002110">
    <property type="entry name" value="Ankyrin_rpt"/>
</dbReference>
<dbReference type="InterPro" id="IPR036770">
    <property type="entry name" value="Ankyrin_rpt-contain_sf"/>
</dbReference>
<dbReference type="PROSITE" id="PS50088">
    <property type="entry name" value="ANK_REPEAT"/>
    <property type="match status" value="3"/>
</dbReference>
<comment type="caution">
    <text evidence="5">The sequence shown here is derived from an EMBL/GenBank/DDBJ whole genome shotgun (WGS) entry which is preliminary data.</text>
</comment>
<accession>A0ABD0JZ08</accession>
<evidence type="ECO:0008006" key="7">
    <source>
        <dbReference type="Google" id="ProtNLM"/>
    </source>
</evidence>
<feature type="repeat" description="ANK" evidence="3">
    <location>
        <begin position="205"/>
        <end position="237"/>
    </location>
</feature>
<name>A0ABD0JZ08_9CAEN</name>
<dbReference type="PANTHER" id="PTHR24171">
    <property type="entry name" value="ANKYRIN REPEAT DOMAIN-CONTAINING PROTEIN 39-RELATED"/>
    <property type="match status" value="1"/>
</dbReference>
<dbReference type="AlphaFoldDB" id="A0ABD0JZ08"/>
<keyword evidence="2 3" id="KW-0040">ANK repeat</keyword>